<organism evidence="2 3">
    <name type="scientific">Pseudarthrobacter enclensis</name>
    <dbReference type="NCBI Taxonomy" id="993070"/>
    <lineage>
        <taxon>Bacteria</taxon>
        <taxon>Bacillati</taxon>
        <taxon>Actinomycetota</taxon>
        <taxon>Actinomycetes</taxon>
        <taxon>Micrococcales</taxon>
        <taxon>Micrococcaceae</taxon>
        <taxon>Pseudarthrobacter</taxon>
    </lineage>
</organism>
<gene>
    <name evidence="2" type="ORF">AS031_17975</name>
</gene>
<dbReference type="RefSeq" id="WP_058269563.1">
    <property type="nucleotide sequence ID" value="NZ_FMAZ01000009.1"/>
</dbReference>
<dbReference type="STRING" id="993070.AS031_17975"/>
<dbReference type="AlphaFoldDB" id="A0A0V8I6U0"/>
<feature type="transmembrane region" description="Helical" evidence="1">
    <location>
        <begin position="81"/>
        <end position="102"/>
    </location>
</feature>
<dbReference type="EMBL" id="LNQM01000010">
    <property type="protein sequence ID" value="KSU70508.1"/>
    <property type="molecule type" value="Genomic_DNA"/>
</dbReference>
<dbReference type="OrthoDB" id="4965215at2"/>
<comment type="caution">
    <text evidence="2">The sequence shown here is derived from an EMBL/GenBank/DDBJ whole genome shotgun (WGS) entry which is preliminary data.</text>
</comment>
<protein>
    <recommendedName>
        <fullName evidence="4">Sporulation protein</fullName>
    </recommendedName>
</protein>
<proteinExistence type="predicted"/>
<name>A0A0V8I6U0_9MICC</name>
<evidence type="ECO:0000256" key="1">
    <source>
        <dbReference type="SAM" id="Phobius"/>
    </source>
</evidence>
<dbReference type="Proteomes" id="UP000053199">
    <property type="component" value="Unassembled WGS sequence"/>
</dbReference>
<evidence type="ECO:0000313" key="3">
    <source>
        <dbReference type="Proteomes" id="UP000053199"/>
    </source>
</evidence>
<evidence type="ECO:0000313" key="2">
    <source>
        <dbReference type="EMBL" id="KSU70508.1"/>
    </source>
</evidence>
<keyword evidence="1" id="KW-0812">Transmembrane</keyword>
<keyword evidence="1" id="KW-0472">Membrane</keyword>
<evidence type="ECO:0008006" key="4">
    <source>
        <dbReference type="Google" id="ProtNLM"/>
    </source>
</evidence>
<reference evidence="2 3" key="1">
    <citation type="journal article" date="2014" name="Arch. Microbiol.">
        <title>Arthrobacter enclensis sp. nov., isolated from sediment sample.</title>
        <authorList>
            <person name="Dastager S.G."/>
            <person name="Liu Q."/>
            <person name="Tang S.K."/>
            <person name="Krishnamurthi S."/>
            <person name="Lee J.C."/>
            <person name="Li W.J."/>
        </authorList>
    </citation>
    <scope>NUCLEOTIDE SEQUENCE [LARGE SCALE GENOMIC DNA]</scope>
    <source>
        <strain evidence="2 3">NIO-1008</strain>
    </source>
</reference>
<keyword evidence="1" id="KW-1133">Transmembrane helix</keyword>
<keyword evidence="3" id="KW-1185">Reference proteome</keyword>
<accession>A0A0V8I6U0</accession>
<sequence length="107" mass="10433">MADTFPSLVDTFKNVGVTKAYGTPVNLGGQEIVPVALVSFGFGGGNDAGDGASGGGGGGTVIPLGVYATVDGRTVFRPNTLALLACLVPLVAVTGAAVRRAIAAGGR</sequence>